<feature type="transmembrane region" description="Helical" evidence="6">
    <location>
        <begin position="243"/>
        <end position="260"/>
    </location>
</feature>
<dbReference type="InterPro" id="IPR036034">
    <property type="entry name" value="PDZ_sf"/>
</dbReference>
<evidence type="ECO:0000256" key="6">
    <source>
        <dbReference type="SAM" id="Phobius"/>
    </source>
</evidence>
<keyword evidence="5" id="KW-0902">Two-component regulatory system</keyword>
<feature type="transmembrane region" description="Helical" evidence="6">
    <location>
        <begin position="355"/>
        <end position="377"/>
    </location>
</feature>
<sequence>MKSHKLKNDYVYQSALLGIFVICLTIFYYLMLSSTTYIGIGVTKNDQKWSINKLQKGGSAEQTGLLVGDTIISVDGKPITDKIAVKKWLVVEQAHRINIDRGGQSSSYTFIKNKVNFQRFGEFLIIVVVLLIFLGWYSQRQIISRRSRYFYYFLVSVILTLLAIVPSSVGNTIGRATIIIMISFFPLFISVFSYKNFVIKEQLRHNFIALLCLGVLVVNTTLLLGNLILDMPMWVITYLDKGLFYTLFASLLVISIDRVFKKENKSSDANLVLLILLSMLPFLFCYFLQLGWQAPFSVVIPFFCLPIIAFFHRLTISKSLLFRYRIPEQVLYLIITAMFTLVMILLILLSHYVPLVILAIYGSLLTYALVSIMVEMVSLIRRDKKSNDDLALFLVAEEEREKISLHIHDTLIQDIVYFIRKLKENKHVATTDSEAIEILEETIYLLRELCTDVYPLMIQELGLKNALDNMANQLQKEYPVLITIKIEIVVIQLSEKMSNFVLRSVKELMNNSIFHGKAKQIILSIKEDGSDYHISIEDDGDFVIKENVATPDNHFGLDIIKEKLRLLNGDLQIDTDKGTCISFTVPKMKEMNK</sequence>
<keyword evidence="8" id="KW-0547">Nucleotide-binding</keyword>
<keyword evidence="3" id="KW-0808">Transferase</keyword>
<evidence type="ECO:0000256" key="4">
    <source>
        <dbReference type="ARBA" id="ARBA00022777"/>
    </source>
</evidence>
<feature type="transmembrane region" description="Helical" evidence="6">
    <location>
        <begin position="206"/>
        <end position="228"/>
    </location>
</feature>
<name>A0ABV3S5J1_9LACO</name>
<feature type="transmembrane region" description="Helical" evidence="6">
    <location>
        <begin position="12"/>
        <end position="31"/>
    </location>
</feature>
<dbReference type="SMART" id="SM00228">
    <property type="entry name" value="PDZ"/>
    <property type="match status" value="1"/>
</dbReference>
<feature type="transmembrane region" description="Helical" evidence="6">
    <location>
        <begin position="329"/>
        <end position="349"/>
    </location>
</feature>
<dbReference type="Gene3D" id="2.30.42.10">
    <property type="match status" value="1"/>
</dbReference>
<dbReference type="GO" id="GO:0005524">
    <property type="term" value="F:ATP binding"/>
    <property type="evidence" value="ECO:0007669"/>
    <property type="project" value="UniProtKB-KW"/>
</dbReference>
<dbReference type="InterPro" id="IPR003594">
    <property type="entry name" value="HATPase_dom"/>
</dbReference>
<dbReference type="RefSeq" id="WP_367975431.1">
    <property type="nucleotide sequence ID" value="NZ_JBFPEQ010000001.1"/>
</dbReference>
<dbReference type="InterPro" id="IPR036890">
    <property type="entry name" value="HATPase_C_sf"/>
</dbReference>
<dbReference type="PANTHER" id="PTHR24421">
    <property type="entry name" value="NITRATE/NITRITE SENSOR PROTEIN NARX-RELATED"/>
    <property type="match status" value="1"/>
</dbReference>
<feature type="domain" description="PDZ" evidence="7">
    <location>
        <begin position="27"/>
        <end position="81"/>
    </location>
</feature>
<dbReference type="Pfam" id="PF02518">
    <property type="entry name" value="HATPase_c"/>
    <property type="match status" value="1"/>
</dbReference>
<feature type="transmembrane region" description="Helical" evidence="6">
    <location>
        <begin position="272"/>
        <end position="292"/>
    </location>
</feature>
<evidence type="ECO:0000256" key="1">
    <source>
        <dbReference type="ARBA" id="ARBA00000085"/>
    </source>
</evidence>
<dbReference type="InterPro" id="IPR050482">
    <property type="entry name" value="Sensor_HK_TwoCompSys"/>
</dbReference>
<feature type="transmembrane region" description="Helical" evidence="6">
    <location>
        <begin position="120"/>
        <end position="137"/>
    </location>
</feature>
<gene>
    <name evidence="8" type="ORF">AB3K24_09700</name>
</gene>
<accession>A0ABV3S5J1</accession>
<feature type="transmembrane region" description="Helical" evidence="6">
    <location>
        <begin position="149"/>
        <end position="167"/>
    </location>
</feature>
<keyword evidence="6" id="KW-1133">Transmembrane helix</keyword>
<dbReference type="SUPFAM" id="SSF50156">
    <property type="entry name" value="PDZ domain-like"/>
    <property type="match status" value="1"/>
</dbReference>
<comment type="catalytic activity">
    <reaction evidence="1">
        <text>ATP + protein L-histidine = ADP + protein N-phospho-L-histidine.</text>
        <dbReference type="EC" id="2.7.13.3"/>
    </reaction>
</comment>
<dbReference type="CDD" id="cd16917">
    <property type="entry name" value="HATPase_UhpB-NarQ-NarX-like"/>
    <property type="match status" value="1"/>
</dbReference>
<keyword evidence="6" id="KW-0472">Membrane</keyword>
<evidence type="ECO:0000256" key="5">
    <source>
        <dbReference type="ARBA" id="ARBA00023012"/>
    </source>
</evidence>
<proteinExistence type="predicted"/>
<dbReference type="Gene3D" id="3.30.565.10">
    <property type="entry name" value="Histidine kinase-like ATPase, C-terminal domain"/>
    <property type="match status" value="1"/>
</dbReference>
<protein>
    <recommendedName>
        <fullName evidence="2">histidine kinase</fullName>
        <ecNumber evidence="2">2.7.13.3</ecNumber>
    </recommendedName>
</protein>
<keyword evidence="8" id="KW-0067">ATP-binding</keyword>
<comment type="caution">
    <text evidence="8">The sequence shown here is derived from an EMBL/GenBank/DDBJ whole genome shotgun (WGS) entry which is preliminary data.</text>
</comment>
<evidence type="ECO:0000256" key="2">
    <source>
        <dbReference type="ARBA" id="ARBA00012438"/>
    </source>
</evidence>
<dbReference type="InterPro" id="IPR041489">
    <property type="entry name" value="PDZ_6"/>
</dbReference>
<dbReference type="InterPro" id="IPR001478">
    <property type="entry name" value="PDZ"/>
</dbReference>
<dbReference type="PANTHER" id="PTHR24421:SF10">
    <property type="entry name" value="NITRATE_NITRITE SENSOR PROTEIN NARQ"/>
    <property type="match status" value="1"/>
</dbReference>
<reference evidence="8 9" key="1">
    <citation type="submission" date="2024-07" db="EMBL/GenBank/DDBJ databases">
        <authorList>
            <person name="Yun M."/>
        </authorList>
    </citation>
    <scope>NUCLEOTIDE SEQUENCE [LARGE SCALE GENOMIC DNA]</scope>
    <source>
        <strain evidence="8 9">MS01</strain>
    </source>
</reference>
<evidence type="ECO:0000256" key="3">
    <source>
        <dbReference type="ARBA" id="ARBA00022679"/>
    </source>
</evidence>
<evidence type="ECO:0000313" key="8">
    <source>
        <dbReference type="EMBL" id="MEX0381601.1"/>
    </source>
</evidence>
<dbReference type="PROSITE" id="PS50106">
    <property type="entry name" value="PDZ"/>
    <property type="match status" value="1"/>
</dbReference>
<keyword evidence="6" id="KW-0812">Transmembrane</keyword>
<dbReference type="EC" id="2.7.13.3" evidence="2"/>
<dbReference type="SUPFAM" id="SSF55874">
    <property type="entry name" value="ATPase domain of HSP90 chaperone/DNA topoisomerase II/histidine kinase"/>
    <property type="match status" value="1"/>
</dbReference>
<dbReference type="Proteomes" id="UP001556617">
    <property type="component" value="Unassembled WGS sequence"/>
</dbReference>
<evidence type="ECO:0000313" key="9">
    <source>
        <dbReference type="Proteomes" id="UP001556617"/>
    </source>
</evidence>
<evidence type="ECO:0000259" key="7">
    <source>
        <dbReference type="PROSITE" id="PS50106"/>
    </source>
</evidence>
<organism evidence="8 9">
    <name type="scientific">Leuconostoc aquikimchii</name>
    <dbReference type="NCBI Taxonomy" id="3236804"/>
    <lineage>
        <taxon>Bacteria</taxon>
        <taxon>Bacillati</taxon>
        <taxon>Bacillota</taxon>
        <taxon>Bacilli</taxon>
        <taxon>Lactobacillales</taxon>
        <taxon>Lactobacillaceae</taxon>
        <taxon>Leuconostoc</taxon>
    </lineage>
</organism>
<keyword evidence="4" id="KW-0418">Kinase</keyword>
<dbReference type="Pfam" id="PF17820">
    <property type="entry name" value="PDZ_6"/>
    <property type="match status" value="1"/>
</dbReference>
<feature type="transmembrane region" description="Helical" evidence="6">
    <location>
        <begin position="173"/>
        <end position="194"/>
    </location>
</feature>
<feature type="transmembrane region" description="Helical" evidence="6">
    <location>
        <begin position="298"/>
        <end position="317"/>
    </location>
</feature>
<keyword evidence="9" id="KW-1185">Reference proteome</keyword>
<dbReference type="EMBL" id="JBFPER010000001">
    <property type="protein sequence ID" value="MEX0381601.1"/>
    <property type="molecule type" value="Genomic_DNA"/>
</dbReference>